<keyword evidence="1" id="KW-0732">Signal</keyword>
<dbReference type="GeneID" id="88856104"/>
<feature type="signal peptide" evidence="1">
    <location>
        <begin position="1"/>
        <end position="21"/>
    </location>
</feature>
<protein>
    <submittedName>
        <fullName evidence="2">Uncharacterized protein</fullName>
    </submittedName>
</protein>
<organism evidence="2 3">
    <name type="scientific">Xenorhabdus griffiniae</name>
    <dbReference type="NCBI Taxonomy" id="351672"/>
    <lineage>
        <taxon>Bacteria</taxon>
        <taxon>Pseudomonadati</taxon>
        <taxon>Pseudomonadota</taxon>
        <taxon>Gammaproteobacteria</taxon>
        <taxon>Enterobacterales</taxon>
        <taxon>Morganellaceae</taxon>
        <taxon>Xenorhabdus</taxon>
    </lineage>
</organism>
<reference evidence="2 3" key="1">
    <citation type="journal article" date="2023" name="Access Microbiol">
        <title>The genome of a steinernematid-associated Pseudomonas piscis bacterium encodes the biosynthesis of insect toxins.</title>
        <authorList>
            <person name="Awori R.M."/>
            <person name="Hendre P."/>
            <person name="Amugune N.O."/>
        </authorList>
    </citation>
    <scope>NUCLEOTIDE SEQUENCE [LARGE SCALE GENOMIC DNA]</scope>
    <source>
        <strain evidence="2 3">97</strain>
    </source>
</reference>
<dbReference type="Proteomes" id="UP001300348">
    <property type="component" value="Chromosome"/>
</dbReference>
<evidence type="ECO:0000256" key="1">
    <source>
        <dbReference type="SAM" id="SignalP"/>
    </source>
</evidence>
<name>A0ABY9XCY2_9GAMM</name>
<sequence length="112" mass="12524">MRPITPLLLLSSILIAPQAIAVTEHENNYAKRCLDYGIKEMRKVQADGALSILGQASVDNDSIQLNVFSDYVGSQYVATELVADIKVKDKKEGEILCLGNDDQFFYFHFSPR</sequence>
<feature type="chain" id="PRO_5046055800" evidence="1">
    <location>
        <begin position="22"/>
        <end position="112"/>
    </location>
</feature>
<gene>
    <name evidence="2" type="ORF">QL112_011065</name>
</gene>
<dbReference type="RefSeq" id="WP_189761133.1">
    <property type="nucleotide sequence ID" value="NZ_CAWPOC010000202.1"/>
</dbReference>
<dbReference type="EMBL" id="CP133647">
    <property type="protein sequence ID" value="WNH00451.1"/>
    <property type="molecule type" value="Genomic_DNA"/>
</dbReference>
<keyword evidence="3" id="KW-1185">Reference proteome</keyword>
<evidence type="ECO:0000313" key="2">
    <source>
        <dbReference type="EMBL" id="WNH00451.1"/>
    </source>
</evidence>
<accession>A0ABY9XCY2</accession>
<proteinExistence type="predicted"/>
<evidence type="ECO:0000313" key="3">
    <source>
        <dbReference type="Proteomes" id="UP001300348"/>
    </source>
</evidence>